<proteinExistence type="inferred from homology"/>
<feature type="compositionally biased region" description="Basic and acidic residues" evidence="8">
    <location>
        <begin position="408"/>
        <end position="430"/>
    </location>
</feature>
<dbReference type="PANTHER" id="PTHR47959:SF13">
    <property type="entry name" value="ATP-DEPENDENT RNA HELICASE RHLE"/>
    <property type="match status" value="1"/>
</dbReference>
<accession>A0A918VRE9</accession>
<dbReference type="PROSITE" id="PS00039">
    <property type="entry name" value="DEAD_ATP_HELICASE"/>
    <property type="match status" value="1"/>
</dbReference>
<evidence type="ECO:0000256" key="3">
    <source>
        <dbReference type="ARBA" id="ARBA00022806"/>
    </source>
</evidence>
<dbReference type="Proteomes" id="UP000646579">
    <property type="component" value="Unassembled WGS sequence"/>
</dbReference>
<feature type="domain" description="Helicase C-terminal" evidence="10">
    <location>
        <begin position="244"/>
        <end position="391"/>
    </location>
</feature>
<keyword evidence="4 7" id="KW-0067">ATP-binding</keyword>
<dbReference type="InterPro" id="IPR001650">
    <property type="entry name" value="Helicase_C-like"/>
</dbReference>
<organism evidence="12 13">
    <name type="scientific">Devosia pacifica</name>
    <dbReference type="NCBI Taxonomy" id="1335967"/>
    <lineage>
        <taxon>Bacteria</taxon>
        <taxon>Pseudomonadati</taxon>
        <taxon>Pseudomonadota</taxon>
        <taxon>Alphaproteobacteria</taxon>
        <taxon>Hyphomicrobiales</taxon>
        <taxon>Devosiaceae</taxon>
        <taxon>Devosia</taxon>
    </lineage>
</organism>
<evidence type="ECO:0000313" key="13">
    <source>
        <dbReference type="Proteomes" id="UP000646579"/>
    </source>
</evidence>
<evidence type="ECO:0000256" key="2">
    <source>
        <dbReference type="ARBA" id="ARBA00022801"/>
    </source>
</evidence>
<dbReference type="GO" id="GO:0005524">
    <property type="term" value="F:ATP binding"/>
    <property type="evidence" value="ECO:0007669"/>
    <property type="project" value="UniProtKB-KW"/>
</dbReference>
<evidence type="ECO:0000259" key="10">
    <source>
        <dbReference type="PROSITE" id="PS51194"/>
    </source>
</evidence>
<dbReference type="InterPro" id="IPR050079">
    <property type="entry name" value="DEAD_box_RNA_helicase"/>
</dbReference>
<dbReference type="PROSITE" id="PS51194">
    <property type="entry name" value="HELICASE_CTER"/>
    <property type="match status" value="1"/>
</dbReference>
<reference evidence="12" key="1">
    <citation type="journal article" date="2014" name="Int. J. Syst. Evol. Microbiol.">
        <title>Complete genome sequence of Corynebacterium casei LMG S-19264T (=DSM 44701T), isolated from a smear-ripened cheese.</title>
        <authorList>
            <consortium name="US DOE Joint Genome Institute (JGI-PGF)"/>
            <person name="Walter F."/>
            <person name="Albersmeier A."/>
            <person name="Kalinowski J."/>
            <person name="Ruckert C."/>
        </authorList>
    </citation>
    <scope>NUCLEOTIDE SEQUENCE</scope>
    <source>
        <strain evidence="12">KCTC 32437</strain>
    </source>
</reference>
<dbReference type="InterPro" id="IPR044742">
    <property type="entry name" value="DEAD/DEAH_RhlB"/>
</dbReference>
<dbReference type="GO" id="GO:0005829">
    <property type="term" value="C:cytosol"/>
    <property type="evidence" value="ECO:0007669"/>
    <property type="project" value="TreeGrafter"/>
</dbReference>
<keyword evidence="13" id="KW-1185">Reference proteome</keyword>
<feature type="compositionally biased region" description="Low complexity" evidence="8">
    <location>
        <begin position="384"/>
        <end position="397"/>
    </location>
</feature>
<dbReference type="SMART" id="SM00490">
    <property type="entry name" value="HELICc"/>
    <property type="match status" value="1"/>
</dbReference>
<keyword evidence="1 7" id="KW-0547">Nucleotide-binding</keyword>
<dbReference type="Pfam" id="PF00271">
    <property type="entry name" value="Helicase_C"/>
    <property type="match status" value="1"/>
</dbReference>
<feature type="domain" description="Helicase ATP-binding" evidence="9">
    <location>
        <begin position="41"/>
        <end position="217"/>
    </location>
</feature>
<dbReference type="CDD" id="cd00268">
    <property type="entry name" value="DEADc"/>
    <property type="match status" value="1"/>
</dbReference>
<dbReference type="PROSITE" id="PS51192">
    <property type="entry name" value="HELICASE_ATP_BIND_1"/>
    <property type="match status" value="1"/>
</dbReference>
<dbReference type="InterPro" id="IPR027417">
    <property type="entry name" value="P-loop_NTPase"/>
</dbReference>
<dbReference type="SMART" id="SM00487">
    <property type="entry name" value="DEXDc"/>
    <property type="match status" value="1"/>
</dbReference>
<dbReference type="GO" id="GO:0003676">
    <property type="term" value="F:nucleic acid binding"/>
    <property type="evidence" value="ECO:0007669"/>
    <property type="project" value="InterPro"/>
</dbReference>
<dbReference type="Pfam" id="PF00270">
    <property type="entry name" value="DEAD"/>
    <property type="match status" value="1"/>
</dbReference>
<evidence type="ECO:0000256" key="7">
    <source>
        <dbReference type="RuleBase" id="RU000492"/>
    </source>
</evidence>
<comment type="caution">
    <text evidence="12">The sequence shown here is derived from an EMBL/GenBank/DDBJ whole genome shotgun (WGS) entry which is preliminary data.</text>
</comment>
<feature type="compositionally biased region" description="Basic and acidic residues" evidence="8">
    <location>
        <begin position="439"/>
        <end position="463"/>
    </location>
</feature>
<dbReference type="PANTHER" id="PTHR47959">
    <property type="entry name" value="ATP-DEPENDENT RNA HELICASE RHLE-RELATED"/>
    <property type="match status" value="1"/>
</dbReference>
<gene>
    <name evidence="12" type="ORF">GCM10007989_11090</name>
</gene>
<evidence type="ECO:0000259" key="9">
    <source>
        <dbReference type="PROSITE" id="PS51192"/>
    </source>
</evidence>
<dbReference type="GO" id="GO:0016787">
    <property type="term" value="F:hydrolase activity"/>
    <property type="evidence" value="ECO:0007669"/>
    <property type="project" value="UniProtKB-KW"/>
</dbReference>
<evidence type="ECO:0000256" key="1">
    <source>
        <dbReference type="ARBA" id="ARBA00022741"/>
    </source>
</evidence>
<reference evidence="12" key="2">
    <citation type="submission" date="2020-09" db="EMBL/GenBank/DDBJ databases">
        <authorList>
            <person name="Sun Q."/>
            <person name="Kim S."/>
        </authorList>
    </citation>
    <scope>NUCLEOTIDE SEQUENCE</scope>
    <source>
        <strain evidence="12">KCTC 32437</strain>
    </source>
</reference>
<dbReference type="Gene3D" id="3.40.50.300">
    <property type="entry name" value="P-loop containing nucleotide triphosphate hydrolases"/>
    <property type="match status" value="2"/>
</dbReference>
<dbReference type="AlphaFoldDB" id="A0A918VRE9"/>
<dbReference type="InterPro" id="IPR014014">
    <property type="entry name" value="RNA_helicase_DEAD_Q_motif"/>
</dbReference>
<sequence length="463" mass="49988">MHATKDISLTNFSSLGLPAALSDSLAAAGFIEPTLIQREAIPALVEGRDMLGIAQTGSGKTAAFALPILAAIMALPGRPRPMSARALILAPTRELAVQIEKAVRSFASGNKRITTALVLGGVSRQQQVLKLAKGVDVLVATPGRLNDLLDDGKVWLSETRFLVLDEADRMLDMGFIAPVKKIAKAVGHKRQTMLFSATMASNVAELAKGLLNDPVRVEATPQGSTVETIEQRVVMADSKAKRDALNKLLADPALSRVIVFARTKHRADKVTKQLEIDGFKAAAIHGNKSQNARQGALSRFSSGQIRLLVATDIAARGIDISGITHVINYDLPDDSENYVHRIGRTGRNGASGIAITLCDGTEVPKLREVEKLTRQRFEVSGDTQLLQKGAAAAPAKPQRSRKPSNGARPERSEKPQRDARPSRPHGDKPAAQKPSGNKQRWDRNKKIAGKARREDSVRRERVA</sequence>
<feature type="domain" description="DEAD-box RNA helicase Q" evidence="11">
    <location>
        <begin position="10"/>
        <end position="38"/>
    </location>
</feature>
<comment type="similarity">
    <text evidence="5 7">Belongs to the DEAD box helicase family.</text>
</comment>
<evidence type="ECO:0000256" key="5">
    <source>
        <dbReference type="ARBA" id="ARBA00038437"/>
    </source>
</evidence>
<evidence type="ECO:0000256" key="4">
    <source>
        <dbReference type="ARBA" id="ARBA00022840"/>
    </source>
</evidence>
<feature type="short sequence motif" description="Q motif" evidence="6">
    <location>
        <begin position="10"/>
        <end position="38"/>
    </location>
</feature>
<protein>
    <submittedName>
        <fullName evidence="12">DEAD/DEAH box helicase</fullName>
    </submittedName>
</protein>
<dbReference type="InterPro" id="IPR014001">
    <property type="entry name" value="Helicase_ATP-bd"/>
</dbReference>
<dbReference type="EMBL" id="BMZE01000001">
    <property type="protein sequence ID" value="GHA17673.1"/>
    <property type="molecule type" value="Genomic_DNA"/>
</dbReference>
<dbReference type="CDD" id="cd18787">
    <property type="entry name" value="SF2_C_DEAD"/>
    <property type="match status" value="1"/>
</dbReference>
<keyword evidence="2 7" id="KW-0378">Hydrolase</keyword>
<evidence type="ECO:0000259" key="11">
    <source>
        <dbReference type="PROSITE" id="PS51195"/>
    </source>
</evidence>
<evidence type="ECO:0000256" key="8">
    <source>
        <dbReference type="SAM" id="MobiDB-lite"/>
    </source>
</evidence>
<feature type="region of interest" description="Disordered" evidence="8">
    <location>
        <begin position="380"/>
        <end position="463"/>
    </location>
</feature>
<dbReference type="PROSITE" id="PS51195">
    <property type="entry name" value="Q_MOTIF"/>
    <property type="match status" value="1"/>
</dbReference>
<evidence type="ECO:0000313" key="12">
    <source>
        <dbReference type="EMBL" id="GHA17673.1"/>
    </source>
</evidence>
<evidence type="ECO:0000256" key="6">
    <source>
        <dbReference type="PROSITE-ProRule" id="PRU00552"/>
    </source>
</evidence>
<name>A0A918VRE9_9HYPH</name>
<dbReference type="InterPro" id="IPR000629">
    <property type="entry name" value="RNA-helicase_DEAD-box_CS"/>
</dbReference>
<keyword evidence="3 7" id="KW-0347">Helicase</keyword>
<dbReference type="InterPro" id="IPR011545">
    <property type="entry name" value="DEAD/DEAH_box_helicase_dom"/>
</dbReference>
<dbReference type="GO" id="GO:0003724">
    <property type="term" value="F:RNA helicase activity"/>
    <property type="evidence" value="ECO:0007669"/>
    <property type="project" value="InterPro"/>
</dbReference>
<dbReference type="SUPFAM" id="SSF52540">
    <property type="entry name" value="P-loop containing nucleoside triphosphate hydrolases"/>
    <property type="match status" value="1"/>
</dbReference>